<evidence type="ECO:0000256" key="8">
    <source>
        <dbReference type="HAMAP-Rule" id="MF_01161"/>
    </source>
</evidence>
<evidence type="ECO:0000259" key="9">
    <source>
        <dbReference type="SMART" id="SM00977"/>
    </source>
</evidence>
<reference evidence="10 11" key="1">
    <citation type="submission" date="2020-07" db="EMBL/GenBank/DDBJ databases">
        <title>Characterization and genome sequencing of isolate MD1, a novel member within the family Lachnospiraceae.</title>
        <authorList>
            <person name="Rettenmaier R."/>
            <person name="Di Bello L."/>
            <person name="Zinser C."/>
            <person name="Scheitz K."/>
            <person name="Liebl W."/>
            <person name="Zverlov V."/>
        </authorList>
    </citation>
    <scope>NUCLEOTIDE SEQUENCE [LARGE SCALE GENOMIC DNA]</scope>
    <source>
        <strain evidence="10 11">MD1</strain>
    </source>
</reference>
<dbReference type="HAMAP" id="MF_01161">
    <property type="entry name" value="tRNA_Ile_lys_synt"/>
    <property type="match status" value="1"/>
</dbReference>
<evidence type="ECO:0000256" key="6">
    <source>
        <dbReference type="ARBA" id="ARBA00022840"/>
    </source>
</evidence>
<dbReference type="PANTHER" id="PTHR43033">
    <property type="entry name" value="TRNA(ILE)-LYSIDINE SYNTHASE-RELATED"/>
    <property type="match status" value="1"/>
</dbReference>
<evidence type="ECO:0000256" key="2">
    <source>
        <dbReference type="ARBA" id="ARBA00022490"/>
    </source>
</evidence>
<dbReference type="GO" id="GO:0005737">
    <property type="term" value="C:cytoplasm"/>
    <property type="evidence" value="ECO:0007669"/>
    <property type="project" value="UniProtKB-SubCell"/>
</dbReference>
<dbReference type="InterPro" id="IPR012795">
    <property type="entry name" value="tRNA_Ile_lys_synt_N"/>
</dbReference>
<sequence>MIPKIINFINQYHMIEKGDRIVVGVSGGADSVCLLYVLKEISSLCGTKVIAVHVNHGLRGEEADRDEDFVSNLCEHLGIECHKFHYNIKSIAKQEGLSEEETGRKIRYQTFLEVCNQHKCNKIAIAHNKNDNAETVLFHLFRGTGIRGMTGIEPNRIFSKKHGTIRIIRPLLCIERMEIENYLKEKSFLYRTDSTNLSDEYSRNKIRNHILSYVTKEINPQAVHNIAEAASKLREAEEFIDSIIEAKYRELVSSVDQEIRLPVAGFETLANVIKKGIVRKIMESLSGSYKDLESTHVDAVLTLLDKQVGRQIHLPYHMIAERDYHDLVFYQSTGKNKEASCLRDINPVAIEIPGSCYIPELNKYLAAQVIIREKTEPIPKSSCMKWFDYDKIENAVVIRPRKEGDYIQIHSTGGRKKLKDYLIDRKVPQKIRDHLLFMADGSHIMWVLDDEGRISEKYKVDETTSRILLMKLLDAEENEDDR</sequence>
<dbReference type="SUPFAM" id="SSF82829">
    <property type="entry name" value="MesJ substrate recognition domain-like"/>
    <property type="match status" value="1"/>
</dbReference>
<evidence type="ECO:0000256" key="4">
    <source>
        <dbReference type="ARBA" id="ARBA00022694"/>
    </source>
</evidence>
<dbReference type="AlphaFoldDB" id="A0A839K3P2"/>
<keyword evidence="11" id="KW-1185">Reference proteome</keyword>
<dbReference type="GO" id="GO:0006400">
    <property type="term" value="P:tRNA modification"/>
    <property type="evidence" value="ECO:0007669"/>
    <property type="project" value="UniProtKB-UniRule"/>
</dbReference>
<dbReference type="InterPro" id="IPR011063">
    <property type="entry name" value="TilS/TtcA_N"/>
</dbReference>
<protein>
    <recommendedName>
        <fullName evidence="8">tRNA(Ile)-lysidine synthase</fullName>
        <ecNumber evidence="8">6.3.4.19</ecNumber>
    </recommendedName>
    <alternativeName>
        <fullName evidence="8">tRNA(Ile)-2-lysyl-cytidine synthase</fullName>
    </alternativeName>
    <alternativeName>
        <fullName evidence="8">tRNA(Ile)-lysidine synthetase</fullName>
    </alternativeName>
</protein>
<dbReference type="InterPro" id="IPR012094">
    <property type="entry name" value="tRNA_Ile_lys_synt"/>
</dbReference>
<gene>
    <name evidence="8 10" type="primary">tilS</name>
    <name evidence="10" type="ORF">H0486_16715</name>
</gene>
<dbReference type="InterPro" id="IPR014729">
    <property type="entry name" value="Rossmann-like_a/b/a_fold"/>
</dbReference>
<dbReference type="SMART" id="SM00977">
    <property type="entry name" value="TilS_C"/>
    <property type="match status" value="1"/>
</dbReference>
<comment type="function">
    <text evidence="8">Ligates lysine onto the cytidine present at position 34 of the AUA codon-specific tRNA(Ile) that contains the anticodon CAU, in an ATP-dependent manner. Cytidine is converted to lysidine, thus changing the amino acid specificity of the tRNA from methionine to isoleucine.</text>
</comment>
<dbReference type="EC" id="6.3.4.19" evidence="8"/>
<keyword evidence="5 8" id="KW-0547">Nucleotide-binding</keyword>
<keyword evidence="6 8" id="KW-0067">ATP-binding</keyword>
<keyword evidence="2 8" id="KW-0963">Cytoplasm</keyword>
<comment type="similarity">
    <text evidence="8">Belongs to the tRNA(Ile)-lysidine synthase family.</text>
</comment>
<evidence type="ECO:0000256" key="5">
    <source>
        <dbReference type="ARBA" id="ARBA00022741"/>
    </source>
</evidence>
<dbReference type="InterPro" id="IPR012796">
    <property type="entry name" value="Lysidine-tRNA-synth_C"/>
</dbReference>
<dbReference type="Pfam" id="PF11734">
    <property type="entry name" value="TilS_C"/>
    <property type="match status" value="1"/>
</dbReference>
<dbReference type="Proteomes" id="UP000574276">
    <property type="component" value="Unassembled WGS sequence"/>
</dbReference>
<dbReference type="Gene3D" id="3.40.50.620">
    <property type="entry name" value="HUPs"/>
    <property type="match status" value="1"/>
</dbReference>
<dbReference type="NCBIfam" id="TIGR02433">
    <property type="entry name" value="lysidine_TilS_C"/>
    <property type="match status" value="1"/>
</dbReference>
<dbReference type="PANTHER" id="PTHR43033:SF1">
    <property type="entry name" value="TRNA(ILE)-LYSIDINE SYNTHASE-RELATED"/>
    <property type="match status" value="1"/>
</dbReference>
<dbReference type="Pfam" id="PF01171">
    <property type="entry name" value="ATP_bind_3"/>
    <property type="match status" value="1"/>
</dbReference>
<name>A0A839K3P2_9FIRM</name>
<dbReference type="EMBL" id="JACEGA010000001">
    <property type="protein sequence ID" value="MBB2184523.1"/>
    <property type="molecule type" value="Genomic_DNA"/>
</dbReference>
<dbReference type="RefSeq" id="WP_228354087.1">
    <property type="nucleotide sequence ID" value="NZ_JACEGA010000001.1"/>
</dbReference>
<organism evidence="10 11">
    <name type="scientific">Variimorphobacter saccharofermentans</name>
    <dbReference type="NCBI Taxonomy" id="2755051"/>
    <lineage>
        <taxon>Bacteria</taxon>
        <taxon>Bacillati</taxon>
        <taxon>Bacillota</taxon>
        <taxon>Clostridia</taxon>
        <taxon>Lachnospirales</taxon>
        <taxon>Lachnospiraceae</taxon>
        <taxon>Variimorphobacter</taxon>
    </lineage>
</organism>
<comment type="subcellular location">
    <subcellularLocation>
        <location evidence="1 8">Cytoplasm</location>
    </subcellularLocation>
</comment>
<evidence type="ECO:0000313" key="11">
    <source>
        <dbReference type="Proteomes" id="UP000574276"/>
    </source>
</evidence>
<feature type="binding site" evidence="8">
    <location>
        <begin position="26"/>
        <end position="31"/>
    </location>
    <ligand>
        <name>ATP</name>
        <dbReference type="ChEBI" id="CHEBI:30616"/>
    </ligand>
</feature>
<dbReference type="CDD" id="cd01992">
    <property type="entry name" value="TilS_N"/>
    <property type="match status" value="1"/>
</dbReference>
<feature type="domain" description="Lysidine-tRNA(Ile) synthetase C-terminal" evidence="9">
    <location>
        <begin position="396"/>
        <end position="471"/>
    </location>
</feature>
<comment type="catalytic activity">
    <reaction evidence="7 8">
        <text>cytidine(34) in tRNA(Ile2) + L-lysine + ATP = lysidine(34) in tRNA(Ile2) + AMP + diphosphate + H(+)</text>
        <dbReference type="Rhea" id="RHEA:43744"/>
        <dbReference type="Rhea" id="RHEA-COMP:10625"/>
        <dbReference type="Rhea" id="RHEA-COMP:10670"/>
        <dbReference type="ChEBI" id="CHEBI:15378"/>
        <dbReference type="ChEBI" id="CHEBI:30616"/>
        <dbReference type="ChEBI" id="CHEBI:32551"/>
        <dbReference type="ChEBI" id="CHEBI:33019"/>
        <dbReference type="ChEBI" id="CHEBI:82748"/>
        <dbReference type="ChEBI" id="CHEBI:83665"/>
        <dbReference type="ChEBI" id="CHEBI:456215"/>
        <dbReference type="EC" id="6.3.4.19"/>
    </reaction>
</comment>
<comment type="domain">
    <text evidence="8">The N-terminal region contains the highly conserved SGGXDS motif, predicted to be a P-loop motif involved in ATP binding.</text>
</comment>
<keyword evidence="4 8" id="KW-0819">tRNA processing</keyword>
<evidence type="ECO:0000256" key="1">
    <source>
        <dbReference type="ARBA" id="ARBA00004496"/>
    </source>
</evidence>
<dbReference type="Gene3D" id="3.30.465.60">
    <property type="match status" value="1"/>
</dbReference>
<proteinExistence type="inferred from homology"/>
<dbReference type="NCBIfam" id="TIGR02432">
    <property type="entry name" value="lysidine_TilS_N"/>
    <property type="match status" value="1"/>
</dbReference>
<dbReference type="SUPFAM" id="SSF56037">
    <property type="entry name" value="PheT/TilS domain"/>
    <property type="match status" value="1"/>
</dbReference>
<dbReference type="GO" id="GO:0005524">
    <property type="term" value="F:ATP binding"/>
    <property type="evidence" value="ECO:0007669"/>
    <property type="project" value="UniProtKB-UniRule"/>
</dbReference>
<dbReference type="SUPFAM" id="SSF52402">
    <property type="entry name" value="Adenine nucleotide alpha hydrolases-like"/>
    <property type="match status" value="1"/>
</dbReference>
<accession>A0A839K3P2</accession>
<keyword evidence="3 8" id="KW-0436">Ligase</keyword>
<dbReference type="GO" id="GO:0032267">
    <property type="term" value="F:tRNA(Ile)-lysidine synthase activity"/>
    <property type="evidence" value="ECO:0007669"/>
    <property type="project" value="UniProtKB-EC"/>
</dbReference>
<evidence type="ECO:0000256" key="7">
    <source>
        <dbReference type="ARBA" id="ARBA00048539"/>
    </source>
</evidence>
<evidence type="ECO:0000313" key="10">
    <source>
        <dbReference type="EMBL" id="MBB2184523.1"/>
    </source>
</evidence>
<comment type="caution">
    <text evidence="10">The sequence shown here is derived from an EMBL/GenBank/DDBJ whole genome shotgun (WGS) entry which is preliminary data.</text>
</comment>
<evidence type="ECO:0000256" key="3">
    <source>
        <dbReference type="ARBA" id="ARBA00022598"/>
    </source>
</evidence>